<sequence length="194" mass="21825">MSNHICLCITGGLYLQHLHHLFAFTMKTLTVTALLCAIMALTGAAALPEEMSGEEPNERHLVKRSLCSHGWTGYNGRCFLFIPRAMTWAKAEKNCLSLGGHLASVHSVLEYHDIQKAIISSSFHHPTTWIGGSDAQEENQWFWSDGTRFDYTNWANGEPNNLWGQQHCIQMNFGDAKAWDDVQCWTKLPSICAQ</sequence>
<dbReference type="SMART" id="SM00034">
    <property type="entry name" value="CLECT"/>
    <property type="match status" value="1"/>
</dbReference>
<reference evidence="4" key="2">
    <citation type="submission" date="2025-08" db="UniProtKB">
        <authorList>
            <consortium name="Ensembl"/>
        </authorList>
    </citation>
    <scope>IDENTIFICATION</scope>
</reference>
<keyword evidence="1" id="KW-1015">Disulfide bond</keyword>
<dbReference type="AlphaFoldDB" id="G3Q1U9"/>
<reference evidence="4 5" key="1">
    <citation type="journal article" date="2021" name="G3 (Bethesda)">
        <title>Improved contiguity of the threespine stickleback genome using long-read sequencing.</title>
        <authorList>
            <person name="Nath S."/>
            <person name="Shaw D.E."/>
            <person name="White M.A."/>
        </authorList>
    </citation>
    <scope>NUCLEOTIDE SEQUENCE [LARGE SCALE GENOMIC DNA]</scope>
    <source>
        <strain evidence="4 5">Lake Benthic</strain>
    </source>
</reference>
<dbReference type="Bgee" id="ENSGACG00000018049">
    <property type="expression patterns" value="Expressed in pharyngeal gill and 5 other cell types or tissues"/>
</dbReference>
<dbReference type="InterPro" id="IPR050111">
    <property type="entry name" value="C-type_lectin/snaclec_domain"/>
</dbReference>
<proteinExistence type="predicted"/>
<dbReference type="GeneTree" id="ENSGT01150000286973"/>
<protein>
    <recommendedName>
        <fullName evidence="3">C-type lectin domain-containing protein</fullName>
    </recommendedName>
</protein>
<dbReference type="OMA" id="HDITEYH"/>
<dbReference type="Pfam" id="PF00059">
    <property type="entry name" value="Lectin_C"/>
    <property type="match status" value="1"/>
</dbReference>
<dbReference type="Ensembl" id="ENSGACT00000023894.2">
    <property type="protein sequence ID" value="ENSGACP00000023847.2"/>
    <property type="gene ID" value="ENSGACG00000001127.2"/>
</dbReference>
<dbReference type="eggNOG" id="ENOG502S9Z1">
    <property type="taxonomic scope" value="Eukaryota"/>
</dbReference>
<dbReference type="CDD" id="cd00037">
    <property type="entry name" value="CLECT"/>
    <property type="match status" value="1"/>
</dbReference>
<evidence type="ECO:0000313" key="5">
    <source>
        <dbReference type="Proteomes" id="UP000007635"/>
    </source>
</evidence>
<dbReference type="InterPro" id="IPR016186">
    <property type="entry name" value="C-type_lectin-like/link_sf"/>
</dbReference>
<dbReference type="Proteomes" id="UP000007635">
    <property type="component" value="Unassembled WGS sequence"/>
</dbReference>
<keyword evidence="2" id="KW-1133">Transmembrane helix</keyword>
<dbReference type="PANTHER" id="PTHR22803">
    <property type="entry name" value="MANNOSE, PHOSPHOLIPASE, LECTIN RECEPTOR RELATED"/>
    <property type="match status" value="1"/>
</dbReference>
<dbReference type="SUPFAM" id="SSF56436">
    <property type="entry name" value="C-type lectin-like"/>
    <property type="match status" value="1"/>
</dbReference>
<evidence type="ECO:0000256" key="2">
    <source>
        <dbReference type="SAM" id="Phobius"/>
    </source>
</evidence>
<dbReference type="STRING" id="69293.ENSGACP00000023847"/>
<keyword evidence="2" id="KW-0812">Transmembrane</keyword>
<keyword evidence="2" id="KW-0472">Membrane</keyword>
<keyword evidence="5" id="KW-1185">Reference proteome</keyword>
<feature type="transmembrane region" description="Helical" evidence="2">
    <location>
        <begin position="21"/>
        <end position="47"/>
    </location>
</feature>
<dbReference type="InterPro" id="IPR016187">
    <property type="entry name" value="CTDL_fold"/>
</dbReference>
<dbReference type="Gene3D" id="3.10.100.10">
    <property type="entry name" value="Mannose-Binding Protein A, subunit A"/>
    <property type="match status" value="1"/>
</dbReference>
<evidence type="ECO:0000313" key="4">
    <source>
        <dbReference type="Ensembl" id="ENSGACP00000023847.2"/>
    </source>
</evidence>
<dbReference type="PROSITE" id="PS00615">
    <property type="entry name" value="C_TYPE_LECTIN_1"/>
    <property type="match status" value="1"/>
</dbReference>
<evidence type="ECO:0000259" key="3">
    <source>
        <dbReference type="PROSITE" id="PS50041"/>
    </source>
</evidence>
<evidence type="ECO:0000256" key="1">
    <source>
        <dbReference type="ARBA" id="ARBA00023157"/>
    </source>
</evidence>
<accession>G3Q1U9</accession>
<organism evidence="4 5">
    <name type="scientific">Gasterosteus aculeatus aculeatus</name>
    <name type="common">three-spined stickleback</name>
    <dbReference type="NCBI Taxonomy" id="481459"/>
    <lineage>
        <taxon>Eukaryota</taxon>
        <taxon>Metazoa</taxon>
        <taxon>Chordata</taxon>
        <taxon>Craniata</taxon>
        <taxon>Vertebrata</taxon>
        <taxon>Euteleostomi</taxon>
        <taxon>Actinopterygii</taxon>
        <taxon>Neopterygii</taxon>
        <taxon>Teleostei</taxon>
        <taxon>Neoteleostei</taxon>
        <taxon>Acanthomorphata</taxon>
        <taxon>Eupercaria</taxon>
        <taxon>Perciformes</taxon>
        <taxon>Cottioidei</taxon>
        <taxon>Gasterosteales</taxon>
        <taxon>Gasterosteidae</taxon>
        <taxon>Gasterosteus</taxon>
    </lineage>
</organism>
<name>G3Q1U9_GASAC</name>
<dbReference type="InParanoid" id="G3Q1U9"/>
<dbReference type="PROSITE" id="PS50041">
    <property type="entry name" value="C_TYPE_LECTIN_2"/>
    <property type="match status" value="1"/>
</dbReference>
<reference evidence="4" key="3">
    <citation type="submission" date="2025-09" db="UniProtKB">
        <authorList>
            <consortium name="Ensembl"/>
        </authorList>
    </citation>
    <scope>IDENTIFICATION</scope>
</reference>
<dbReference type="InterPro" id="IPR018378">
    <property type="entry name" value="C-type_lectin_CS"/>
</dbReference>
<dbReference type="FunCoup" id="G3Q1U9">
    <property type="interactions" value="1083"/>
</dbReference>
<dbReference type="InterPro" id="IPR001304">
    <property type="entry name" value="C-type_lectin-like"/>
</dbReference>
<feature type="domain" description="C-type lectin" evidence="3">
    <location>
        <begin position="74"/>
        <end position="193"/>
    </location>
</feature>